<keyword evidence="7" id="KW-0539">Nucleus</keyword>
<comment type="similarity">
    <text evidence="2">Belongs to the pinin family.</text>
</comment>
<dbReference type="GO" id="GO:0008380">
    <property type="term" value="P:RNA splicing"/>
    <property type="evidence" value="ECO:0007669"/>
    <property type="project" value="UniProtKB-KW"/>
</dbReference>
<dbReference type="EMBL" id="GG657451">
    <property type="protein sequence ID" value="OAT06636.1"/>
    <property type="molecule type" value="Genomic_DNA"/>
</dbReference>
<sequence>MEETITSAVALPEQEESSDSRPKRRQSPADDNESKRRRLSADNEHLEPKENQTSSPIATSKSISNATDQRDARRKSGVAEERKRGQRLFGALLGTLSQSSSTAAQKRRADIEKKQQAKLRMQEEEYNRLTRKKQEDLLAMRKKQQRTYDAQSMRLRHSNQLAMAHFLKTTTEPVLYYKPWELRPEEEARIEQQIEDCKAAIAREVEEFEAKNPPSPSDPVPEQGDNQRTVTDSISSAVLPGNNTLSDTQDTVHLKSDTVGADNNNTSLLLLPQLPLTILLFLMLLTNLHPLLKLTTTTHPLLALATIRSQLKMIREKSCWKTRRILLYIRLNLLQPSRAAYAFNFLNFWSYIPHGAPLFDTCPPKVQATPPSTPIPSVRSPLLHLPANFPRYPVNRSSNFAFSLAPPYSHRSPFSCISFFLARLLIISSHSTRSAACERPLFFSLPTYFISTIYMCLWASY</sequence>
<dbReference type="PANTHER" id="PTHR12707:SF0">
    <property type="entry name" value="PININ"/>
    <property type="match status" value="1"/>
</dbReference>
<dbReference type="InterPro" id="IPR039853">
    <property type="entry name" value="Pinin"/>
</dbReference>
<accession>A0A179UF34</accession>
<proteinExistence type="inferred from homology"/>
<keyword evidence="6" id="KW-0508">mRNA splicing</keyword>
<evidence type="ECO:0000256" key="8">
    <source>
        <dbReference type="SAM" id="MobiDB-lite"/>
    </source>
</evidence>
<feature type="region of interest" description="Disordered" evidence="8">
    <location>
        <begin position="208"/>
        <end position="229"/>
    </location>
</feature>
<protein>
    <submittedName>
        <fullName evidence="10">Pinin/SDK/memA domain-containing protein</fullName>
    </submittedName>
</protein>
<dbReference type="OrthoDB" id="330772at2759"/>
<feature type="region of interest" description="Disordered" evidence="8">
    <location>
        <begin position="1"/>
        <end position="86"/>
    </location>
</feature>
<dbReference type="GO" id="GO:0006397">
    <property type="term" value="P:mRNA processing"/>
    <property type="evidence" value="ECO:0007669"/>
    <property type="project" value="UniProtKB-KW"/>
</dbReference>
<dbReference type="RefSeq" id="XP_031577320.1">
    <property type="nucleotide sequence ID" value="XM_031720965.1"/>
</dbReference>
<name>A0A179UF34_BLAGS</name>
<keyword evidence="3" id="KW-0507">mRNA processing</keyword>
<dbReference type="GO" id="GO:0071013">
    <property type="term" value="C:catalytic step 2 spliceosome"/>
    <property type="evidence" value="ECO:0007669"/>
    <property type="project" value="TreeGrafter"/>
</dbReference>
<dbReference type="Proteomes" id="UP000002038">
    <property type="component" value="Unassembled WGS sequence"/>
</dbReference>
<keyword evidence="4" id="KW-0805">Transcription regulation</keyword>
<reference evidence="11" key="1">
    <citation type="journal article" date="2015" name="PLoS Genet.">
        <title>The dynamic genome and transcriptome of the human fungal pathogen Blastomyces and close relative Emmonsia.</title>
        <authorList>
            <person name="Munoz J.F."/>
            <person name="Gauthier G.M."/>
            <person name="Desjardins C.A."/>
            <person name="Gallo J.E."/>
            <person name="Holder J."/>
            <person name="Sullivan T.D."/>
            <person name="Marty A.J."/>
            <person name="Carmen J.C."/>
            <person name="Chen Z."/>
            <person name="Ding L."/>
            <person name="Gujja S."/>
            <person name="Magrini V."/>
            <person name="Misas E."/>
            <person name="Mitreva M."/>
            <person name="Priest M."/>
            <person name="Saif S."/>
            <person name="Whiston E.A."/>
            <person name="Young S."/>
            <person name="Zeng Q."/>
            <person name="Goldman W.E."/>
            <person name="Mardis E.R."/>
            <person name="Taylor J.W."/>
            <person name="McEwen J.G."/>
            <person name="Clay O.K."/>
            <person name="Klein B.S."/>
            <person name="Cuomo C.A."/>
        </authorList>
    </citation>
    <scope>NUCLEOTIDE SEQUENCE [LARGE SCALE GENOMIC DNA]</scope>
    <source>
        <strain evidence="11">SLH14081</strain>
    </source>
</reference>
<keyword evidence="5" id="KW-0804">Transcription</keyword>
<dbReference type="Pfam" id="PF04696">
    <property type="entry name" value="Pinin_SDK_memA"/>
    <property type="match status" value="1"/>
</dbReference>
<evidence type="ECO:0000256" key="2">
    <source>
        <dbReference type="ARBA" id="ARBA00010386"/>
    </source>
</evidence>
<dbReference type="STRING" id="559298.A0A179UF34"/>
<evidence type="ECO:0000256" key="6">
    <source>
        <dbReference type="ARBA" id="ARBA00023187"/>
    </source>
</evidence>
<evidence type="ECO:0000313" key="10">
    <source>
        <dbReference type="EMBL" id="OAT06636.1"/>
    </source>
</evidence>
<dbReference type="AlphaFoldDB" id="A0A179UF34"/>
<evidence type="ECO:0000256" key="4">
    <source>
        <dbReference type="ARBA" id="ARBA00023015"/>
    </source>
</evidence>
<evidence type="ECO:0000256" key="5">
    <source>
        <dbReference type="ARBA" id="ARBA00023163"/>
    </source>
</evidence>
<feature type="domain" description="Pinin/SDK/MemA protein" evidence="9">
    <location>
        <begin position="80"/>
        <end position="195"/>
    </location>
</feature>
<dbReference type="PANTHER" id="PTHR12707">
    <property type="entry name" value="PINN"/>
    <property type="match status" value="1"/>
</dbReference>
<evidence type="ECO:0000313" key="11">
    <source>
        <dbReference type="Proteomes" id="UP000002038"/>
    </source>
</evidence>
<feature type="compositionally biased region" description="Basic and acidic residues" evidence="8">
    <location>
        <begin position="39"/>
        <end position="50"/>
    </location>
</feature>
<organism evidence="10 11">
    <name type="scientific">Blastomyces gilchristii (strain SLH14081)</name>
    <name type="common">Blastomyces dermatitidis</name>
    <dbReference type="NCBI Taxonomy" id="559298"/>
    <lineage>
        <taxon>Eukaryota</taxon>
        <taxon>Fungi</taxon>
        <taxon>Dikarya</taxon>
        <taxon>Ascomycota</taxon>
        <taxon>Pezizomycotina</taxon>
        <taxon>Eurotiomycetes</taxon>
        <taxon>Eurotiomycetidae</taxon>
        <taxon>Onygenales</taxon>
        <taxon>Ajellomycetaceae</taxon>
        <taxon>Blastomyces</taxon>
    </lineage>
</organism>
<keyword evidence="11" id="KW-1185">Reference proteome</keyword>
<dbReference type="VEuPathDB" id="FungiDB:BDBG_02815"/>
<dbReference type="GeneID" id="8506000"/>
<evidence type="ECO:0000256" key="3">
    <source>
        <dbReference type="ARBA" id="ARBA00022664"/>
    </source>
</evidence>
<evidence type="ECO:0000259" key="9">
    <source>
        <dbReference type="Pfam" id="PF04696"/>
    </source>
</evidence>
<dbReference type="KEGG" id="bgh:BDBG_02815"/>
<evidence type="ECO:0000256" key="1">
    <source>
        <dbReference type="ARBA" id="ARBA00004123"/>
    </source>
</evidence>
<dbReference type="InterPro" id="IPR006786">
    <property type="entry name" value="Pinin_SDK_MemA"/>
</dbReference>
<comment type="subcellular location">
    <subcellularLocation>
        <location evidence="1">Nucleus</location>
    </subcellularLocation>
</comment>
<feature type="compositionally biased region" description="Polar residues" evidence="8">
    <location>
        <begin position="51"/>
        <end position="67"/>
    </location>
</feature>
<evidence type="ECO:0000256" key="7">
    <source>
        <dbReference type="ARBA" id="ARBA00023242"/>
    </source>
</evidence>
<gene>
    <name evidence="10" type="ORF">BDBG_02815</name>
</gene>